<feature type="compositionally biased region" description="Polar residues" evidence="2">
    <location>
        <begin position="376"/>
        <end position="392"/>
    </location>
</feature>
<dbReference type="Pfam" id="PF07501">
    <property type="entry name" value="G5"/>
    <property type="match status" value="1"/>
</dbReference>
<dbReference type="RefSeq" id="WP_058843954.1">
    <property type="nucleotide sequence ID" value="NZ_PDFK01000001.1"/>
</dbReference>
<evidence type="ECO:0000313" key="5">
    <source>
        <dbReference type="Proteomes" id="UP000234956"/>
    </source>
</evidence>
<organism evidence="4 5">
    <name type="scientific">Lysinibacillus fusiformis</name>
    <dbReference type="NCBI Taxonomy" id="28031"/>
    <lineage>
        <taxon>Bacteria</taxon>
        <taxon>Bacillati</taxon>
        <taxon>Bacillota</taxon>
        <taxon>Bacilli</taxon>
        <taxon>Bacillales</taxon>
        <taxon>Bacillaceae</taxon>
        <taxon>Lysinibacillus</taxon>
    </lineage>
</organism>
<evidence type="ECO:0000259" key="3">
    <source>
        <dbReference type="PROSITE" id="PS51109"/>
    </source>
</evidence>
<proteinExistence type="predicted"/>
<evidence type="ECO:0000256" key="2">
    <source>
        <dbReference type="SAM" id="MobiDB-lite"/>
    </source>
</evidence>
<dbReference type="Pfam" id="PF04294">
    <property type="entry name" value="VanW"/>
    <property type="match status" value="1"/>
</dbReference>
<dbReference type="SMART" id="SM01208">
    <property type="entry name" value="G5"/>
    <property type="match status" value="1"/>
</dbReference>
<dbReference type="AlphaFoldDB" id="A0A2I0V4D5"/>
<dbReference type="PANTHER" id="PTHR35788:SF1">
    <property type="entry name" value="EXPORTED PROTEIN"/>
    <property type="match status" value="1"/>
</dbReference>
<evidence type="ECO:0000256" key="1">
    <source>
        <dbReference type="ARBA" id="ARBA00022729"/>
    </source>
</evidence>
<dbReference type="InterPro" id="IPR011098">
    <property type="entry name" value="G5_dom"/>
</dbReference>
<sequence>MKKIITITVLLIGIFILAVVCLPNFIINGKVFASDETKSSTIGGIKVGGVNSANLLPTVEKAIKDWQQTEINVKSTNISKTIDPKQLIFDTTTAISQFERLTKKPWYAFWKNEKIVHIPIPVTASDTVIQELDEMGILDTDKTLQKIIVQASYLKEHEVEAVINAAALQMQERIAFQIADVPTDSQGVAKLIPLLNDVTLVPNQSFSLLSLLGEQAGAANDTGLDFVASILYSVILQTEYEVLERHSQQTKPNYLQLGIEADVNAALAKDLQFINRSNQLGKMQATIEGNQLKIEIFTAVKDKDITVRISKDKIVKPRTIYRYSEDLKAGQERVEQEGKEGVRVEVYRSIVENGAMEEQFISRDYYAPQNRIVTRSSQEPITVTPPTKNAGQSIADPDLEIDLDGNGLPDIKPSTPEESEQEDGPEIVYGYYDKGGNFVQTSP</sequence>
<reference evidence="4 5" key="1">
    <citation type="submission" date="2017-10" db="EMBL/GenBank/DDBJ databases">
        <title>Draft genome of Lysinibacillus fusiformis strain Juneja, a laboratory-derived pathogen of Drosophila melanogaster.</title>
        <authorList>
            <person name="Smith B.R."/>
            <person name="Unckless R.L."/>
        </authorList>
    </citation>
    <scope>NUCLEOTIDE SEQUENCE [LARGE SCALE GENOMIC DNA]</scope>
    <source>
        <strain evidence="4 5">Juneja</strain>
    </source>
</reference>
<evidence type="ECO:0000313" key="4">
    <source>
        <dbReference type="EMBL" id="PKU53148.1"/>
    </source>
</evidence>
<dbReference type="Proteomes" id="UP000234956">
    <property type="component" value="Unassembled WGS sequence"/>
</dbReference>
<dbReference type="InterPro" id="IPR052913">
    <property type="entry name" value="Glycopeptide_resist_protein"/>
</dbReference>
<protein>
    <recommendedName>
        <fullName evidence="3">G5 domain-containing protein</fullName>
    </recommendedName>
</protein>
<feature type="region of interest" description="Disordered" evidence="2">
    <location>
        <begin position="376"/>
        <end position="443"/>
    </location>
</feature>
<feature type="domain" description="G5" evidence="3">
    <location>
        <begin position="300"/>
        <end position="379"/>
    </location>
</feature>
<accession>A0A2I0V4D5</accession>
<comment type="caution">
    <text evidence="4">The sequence shown here is derived from an EMBL/GenBank/DDBJ whole genome shotgun (WGS) entry which is preliminary data.</text>
</comment>
<dbReference type="Gene3D" id="2.20.230.10">
    <property type="entry name" value="Resuscitation-promoting factor rpfb"/>
    <property type="match status" value="1"/>
</dbReference>
<keyword evidence="1" id="KW-0732">Signal</keyword>
<dbReference type="PROSITE" id="PS51109">
    <property type="entry name" value="G5"/>
    <property type="match status" value="1"/>
</dbReference>
<dbReference type="PANTHER" id="PTHR35788">
    <property type="entry name" value="EXPORTED PROTEIN-RELATED"/>
    <property type="match status" value="1"/>
</dbReference>
<gene>
    <name evidence="4" type="ORF">CRI88_02125</name>
</gene>
<dbReference type="InterPro" id="IPR007391">
    <property type="entry name" value="Vancomycin_resist_VanW"/>
</dbReference>
<dbReference type="EMBL" id="PDFK01000001">
    <property type="protein sequence ID" value="PKU53148.1"/>
    <property type="molecule type" value="Genomic_DNA"/>
</dbReference>
<name>A0A2I0V4D5_9BACI</name>